<evidence type="ECO:0000259" key="12">
    <source>
        <dbReference type="PROSITE" id="PS50026"/>
    </source>
</evidence>
<dbReference type="Pfam" id="PF00008">
    <property type="entry name" value="EGF"/>
    <property type="match status" value="1"/>
</dbReference>
<dbReference type="SUPFAM" id="SSF50494">
    <property type="entry name" value="Trypsin-like serine proteases"/>
    <property type="match status" value="1"/>
</dbReference>
<dbReference type="SUPFAM" id="SSF57630">
    <property type="entry name" value="GLA-domain"/>
    <property type="match status" value="1"/>
</dbReference>
<dbReference type="GO" id="GO:0007596">
    <property type="term" value="P:blood coagulation"/>
    <property type="evidence" value="ECO:0007669"/>
    <property type="project" value="UniProtKB-KW"/>
</dbReference>
<keyword evidence="3" id="KW-0964">Secreted</keyword>
<evidence type="ECO:0000256" key="3">
    <source>
        <dbReference type="ARBA" id="ARBA00022525"/>
    </source>
</evidence>
<dbReference type="FunFam" id="2.10.25.10:FF:000162">
    <property type="entry name" value="Coagulation factor X (Predicted)"/>
    <property type="match status" value="1"/>
</dbReference>
<dbReference type="CTD" id="8858"/>
<dbReference type="RefSeq" id="XP_032352474.1">
    <property type="nucleotide sequence ID" value="XM_032496583.1"/>
</dbReference>
<sequence length="527" mass="57313">MRRRRRERDGDRASTGGPELICLKNTGLKTETELGVCSKKHLGNSVSSRGAPPSGGRGWVSLPPGWPGAVSAVDSGLCTHHQVGMATHTPVPRLLLLLALLAPHRIQPTGGRMRGAWDPRLLEREAELPSLSVFLPASKASEVLARWKRAGSYLLEELFQGNLEKECYEEICVYEEAREVFEHDAPTAEFWKMYMGGSPCISQPCLNNGSCQDSIRSYTCTCAPGYEGRDCAFSKNECHPSRTDGCQHFCHPGPESYTCSCAEGHTLGPDHRSCLPHESCACGTLMPQRSKQELQVFPWQVKLANSEGKDFCGGVIIKENVVLTTAGCSLRYRNISVRASLRRAPEDAPVAVAAMHVHERYDAETGDNDLALLALARPLRCPDAARPVCAPEADFAEQVLVPRARGLLSGWTLPGPRLGLAPAQLPIEPMDAEECGRTLNVTVTTRMSCEQGVAAGAAQWVAGSAVSRRRGGTWFLTGLLHTGPPAGPGQPLLVTKVPRYSLWLRRVMQQLSPVNPRQPHLHNSSLG</sequence>
<keyword evidence="10" id="KW-0379">Hydroxylation</keyword>
<keyword evidence="9" id="KW-0325">Glycoprotein</keyword>
<dbReference type="Gene3D" id="4.10.740.10">
    <property type="entry name" value="Coagulation Factor IX"/>
    <property type="match status" value="1"/>
</dbReference>
<feature type="domain" description="Gla" evidence="14">
    <location>
        <begin position="150"/>
        <end position="196"/>
    </location>
</feature>
<dbReference type="GO" id="GO:0005509">
    <property type="term" value="F:calcium ion binding"/>
    <property type="evidence" value="ECO:0007669"/>
    <property type="project" value="InterPro"/>
</dbReference>
<dbReference type="Proteomes" id="UP000694856">
    <property type="component" value="Chromosome 14"/>
</dbReference>
<evidence type="ECO:0000256" key="10">
    <source>
        <dbReference type="ARBA" id="ARBA00023278"/>
    </source>
</evidence>
<keyword evidence="4 11" id="KW-0245">EGF-like domain</keyword>
<dbReference type="PROSITE" id="PS00011">
    <property type="entry name" value="GLA_1"/>
    <property type="match status" value="1"/>
</dbReference>
<dbReference type="InterPro" id="IPR017857">
    <property type="entry name" value="Coagulation_fac-like_Gla_dom"/>
</dbReference>
<dbReference type="PROSITE" id="PS50240">
    <property type="entry name" value="TRYPSIN_DOM"/>
    <property type="match status" value="1"/>
</dbReference>
<evidence type="ECO:0000256" key="6">
    <source>
        <dbReference type="ARBA" id="ARBA00022837"/>
    </source>
</evidence>
<evidence type="ECO:0000259" key="13">
    <source>
        <dbReference type="PROSITE" id="PS50240"/>
    </source>
</evidence>
<name>A0A8B8UD17_CAMFR</name>
<reference evidence="16" key="1">
    <citation type="submission" date="2025-08" db="UniProtKB">
        <authorList>
            <consortium name="RefSeq"/>
        </authorList>
    </citation>
    <scope>IDENTIFICATION</scope>
    <source>
        <tissue evidence="16">Ear skin</tissue>
    </source>
</reference>
<dbReference type="InterPro" id="IPR043504">
    <property type="entry name" value="Peptidase_S1_PA_chymotrypsin"/>
</dbReference>
<dbReference type="SUPFAM" id="SSF57196">
    <property type="entry name" value="EGF/Laminin"/>
    <property type="match status" value="1"/>
</dbReference>
<dbReference type="PROSITE" id="PS01186">
    <property type="entry name" value="EGF_2"/>
    <property type="match status" value="1"/>
</dbReference>
<dbReference type="PANTHER" id="PTHR24278">
    <property type="entry name" value="COAGULATION FACTOR"/>
    <property type="match status" value="1"/>
</dbReference>
<dbReference type="GO" id="GO:0004252">
    <property type="term" value="F:serine-type endopeptidase activity"/>
    <property type="evidence" value="ECO:0007669"/>
    <property type="project" value="InterPro"/>
</dbReference>
<dbReference type="PRINTS" id="PR00001">
    <property type="entry name" value="GLABLOOD"/>
</dbReference>
<dbReference type="InterPro" id="IPR000742">
    <property type="entry name" value="EGF"/>
</dbReference>
<dbReference type="Pfam" id="PF00089">
    <property type="entry name" value="Trypsin"/>
    <property type="match status" value="1"/>
</dbReference>
<gene>
    <name evidence="16" type="primary">PROZ</name>
</gene>
<dbReference type="InterPro" id="IPR000294">
    <property type="entry name" value="GLA_domain"/>
</dbReference>
<keyword evidence="5" id="KW-0356">Hemostasis</keyword>
<dbReference type="InterPro" id="IPR009003">
    <property type="entry name" value="Peptidase_S1_PA"/>
</dbReference>
<dbReference type="GO" id="GO:0005615">
    <property type="term" value="C:extracellular space"/>
    <property type="evidence" value="ECO:0007669"/>
    <property type="project" value="TreeGrafter"/>
</dbReference>
<evidence type="ECO:0000256" key="7">
    <source>
        <dbReference type="ARBA" id="ARBA00023084"/>
    </source>
</evidence>
<dbReference type="KEGG" id="cfr:102523717"/>
<keyword evidence="7" id="KW-0094">Blood coagulation</keyword>
<dbReference type="FunFam" id="4.10.740.10:FF:000001">
    <property type="entry name" value="vitamin K-dependent protein S"/>
    <property type="match status" value="1"/>
</dbReference>
<dbReference type="PROSITE" id="PS50998">
    <property type="entry name" value="GLA_2"/>
    <property type="match status" value="1"/>
</dbReference>
<feature type="disulfide bond" evidence="11">
    <location>
        <begin position="222"/>
        <end position="231"/>
    </location>
</feature>
<keyword evidence="15" id="KW-1185">Reference proteome</keyword>
<dbReference type="GO" id="GO:0006508">
    <property type="term" value="P:proteolysis"/>
    <property type="evidence" value="ECO:0007669"/>
    <property type="project" value="InterPro"/>
</dbReference>
<dbReference type="Pfam" id="PF14670">
    <property type="entry name" value="FXa_inhibition"/>
    <property type="match status" value="1"/>
</dbReference>
<evidence type="ECO:0000256" key="2">
    <source>
        <dbReference type="ARBA" id="ARBA00022479"/>
    </source>
</evidence>
<evidence type="ECO:0000313" key="16">
    <source>
        <dbReference type="RefSeq" id="XP_032352474.1"/>
    </source>
</evidence>
<comment type="caution">
    <text evidence="11">Lacks conserved residue(s) required for the propagation of feature annotation.</text>
</comment>
<evidence type="ECO:0000256" key="11">
    <source>
        <dbReference type="PROSITE-ProRule" id="PRU00076"/>
    </source>
</evidence>
<evidence type="ECO:0000256" key="1">
    <source>
        <dbReference type="ARBA" id="ARBA00004613"/>
    </source>
</evidence>
<comment type="subcellular location">
    <subcellularLocation>
        <location evidence="1">Secreted</location>
    </subcellularLocation>
</comment>
<dbReference type="InterPro" id="IPR001254">
    <property type="entry name" value="Trypsin_dom"/>
</dbReference>
<evidence type="ECO:0000259" key="14">
    <source>
        <dbReference type="PROSITE" id="PS50998"/>
    </source>
</evidence>
<dbReference type="PROSITE" id="PS00022">
    <property type="entry name" value="EGF_1"/>
    <property type="match status" value="1"/>
</dbReference>
<keyword evidence="2" id="KW-0301">Gamma-carboxyglutamic acid</keyword>
<dbReference type="InterPro" id="IPR001881">
    <property type="entry name" value="EGF-like_Ca-bd_dom"/>
</dbReference>
<keyword evidence="8 11" id="KW-1015">Disulfide bond</keyword>
<proteinExistence type="predicted"/>
<dbReference type="SMART" id="SM00069">
    <property type="entry name" value="GLA"/>
    <property type="match status" value="1"/>
</dbReference>
<dbReference type="SMART" id="SM00179">
    <property type="entry name" value="EGF_CA"/>
    <property type="match status" value="2"/>
</dbReference>
<dbReference type="FunFam" id="2.10.25.10:FF:000480">
    <property type="entry name" value="Protein Z, vitamin K-dependent plasma glycoprotein"/>
    <property type="match status" value="1"/>
</dbReference>
<protein>
    <submittedName>
        <fullName evidence="16">Vitamin K-dependent protein Z isoform X1</fullName>
    </submittedName>
</protein>
<dbReference type="PROSITE" id="PS50026">
    <property type="entry name" value="EGF_3"/>
    <property type="match status" value="1"/>
</dbReference>
<dbReference type="AlphaFoldDB" id="A0A8B8UD17"/>
<evidence type="ECO:0000256" key="4">
    <source>
        <dbReference type="ARBA" id="ARBA00022536"/>
    </source>
</evidence>
<dbReference type="PROSITE" id="PS00010">
    <property type="entry name" value="ASX_HYDROXYL"/>
    <property type="match status" value="1"/>
</dbReference>
<dbReference type="Gene3D" id="2.40.10.10">
    <property type="entry name" value="Trypsin-like serine proteases"/>
    <property type="match status" value="2"/>
</dbReference>
<evidence type="ECO:0000256" key="9">
    <source>
        <dbReference type="ARBA" id="ARBA00023180"/>
    </source>
</evidence>
<dbReference type="PANTHER" id="PTHR24278:SF20">
    <property type="entry name" value="VITAMIN K-DEPENDENT PROTEIN Z"/>
    <property type="match status" value="1"/>
</dbReference>
<feature type="domain" description="EGF-like" evidence="12">
    <location>
        <begin position="196"/>
        <end position="232"/>
    </location>
</feature>
<dbReference type="Gene3D" id="2.10.25.10">
    <property type="entry name" value="Laminin"/>
    <property type="match status" value="2"/>
</dbReference>
<organism evidence="15 16">
    <name type="scientific">Camelus ferus</name>
    <name type="common">Wild bactrian camel</name>
    <name type="synonym">Camelus bactrianus ferus</name>
    <dbReference type="NCBI Taxonomy" id="419612"/>
    <lineage>
        <taxon>Eukaryota</taxon>
        <taxon>Metazoa</taxon>
        <taxon>Chordata</taxon>
        <taxon>Craniata</taxon>
        <taxon>Vertebrata</taxon>
        <taxon>Euteleostomi</taxon>
        <taxon>Mammalia</taxon>
        <taxon>Eutheria</taxon>
        <taxon>Laurasiatheria</taxon>
        <taxon>Artiodactyla</taxon>
        <taxon>Tylopoda</taxon>
        <taxon>Camelidae</taxon>
        <taxon>Camelus</taxon>
    </lineage>
</organism>
<feature type="domain" description="Peptidase S1" evidence="13">
    <location>
        <begin position="285"/>
        <end position="509"/>
    </location>
</feature>
<accession>A0A8B8UD17</accession>
<dbReference type="SMART" id="SM00020">
    <property type="entry name" value="Tryp_SPc"/>
    <property type="match status" value="1"/>
</dbReference>
<dbReference type="InterPro" id="IPR050442">
    <property type="entry name" value="Peptidase_S1_coag_factors"/>
</dbReference>
<dbReference type="GeneID" id="102523717"/>
<dbReference type="InterPro" id="IPR035972">
    <property type="entry name" value="GLA-like_dom_SF"/>
</dbReference>
<dbReference type="Pfam" id="PF00594">
    <property type="entry name" value="Gla"/>
    <property type="match status" value="1"/>
</dbReference>
<evidence type="ECO:0000256" key="8">
    <source>
        <dbReference type="ARBA" id="ARBA00023157"/>
    </source>
</evidence>
<dbReference type="SMART" id="SM00181">
    <property type="entry name" value="EGF"/>
    <property type="match status" value="2"/>
</dbReference>
<keyword evidence="6" id="KW-0106">Calcium</keyword>
<dbReference type="InterPro" id="IPR000152">
    <property type="entry name" value="EGF-type_Asp/Asn_hydroxyl_site"/>
</dbReference>
<dbReference type="CDD" id="cd00054">
    <property type="entry name" value="EGF_CA"/>
    <property type="match status" value="1"/>
</dbReference>
<evidence type="ECO:0000313" key="15">
    <source>
        <dbReference type="Proteomes" id="UP000694856"/>
    </source>
</evidence>
<evidence type="ECO:0000256" key="5">
    <source>
        <dbReference type="ARBA" id="ARBA00022696"/>
    </source>
</evidence>